<dbReference type="OMA" id="FLECYHN"/>
<dbReference type="OrthoDB" id="5289628at2759"/>
<evidence type="ECO:0008006" key="4">
    <source>
        <dbReference type="Google" id="ProtNLM"/>
    </source>
</evidence>
<name>S8CCW0_DACHA</name>
<reference evidence="2 3" key="1">
    <citation type="journal article" date="2013" name="PLoS Genet.">
        <title>Genomic mechanisms accounting for the adaptation to parasitism in nematode-trapping fungi.</title>
        <authorList>
            <person name="Meerupati T."/>
            <person name="Andersson K.M."/>
            <person name="Friman E."/>
            <person name="Kumar D."/>
            <person name="Tunlid A."/>
            <person name="Ahren D."/>
        </authorList>
    </citation>
    <scope>NUCLEOTIDE SEQUENCE [LARGE SCALE GENOMIC DNA]</scope>
    <source>
        <strain evidence="2 3">CBS 200.50</strain>
    </source>
</reference>
<gene>
    <name evidence="2" type="ORF">H072_493</name>
</gene>
<keyword evidence="1" id="KW-0732">Signal</keyword>
<protein>
    <recommendedName>
        <fullName evidence="4">Invertebrate defensins family profile domain-containing protein</fullName>
    </recommendedName>
</protein>
<proteinExistence type="predicted"/>
<dbReference type="EMBL" id="AQGS01000014">
    <property type="protein sequence ID" value="EPS45472.1"/>
    <property type="molecule type" value="Genomic_DNA"/>
</dbReference>
<feature type="signal peptide" evidence="1">
    <location>
        <begin position="1"/>
        <end position="19"/>
    </location>
</feature>
<accession>S8CCW0</accession>
<comment type="caution">
    <text evidence="2">The sequence shown here is derived from an EMBL/GenBank/DDBJ whole genome shotgun (WGS) entry which is preliminary data.</text>
</comment>
<dbReference type="HOGENOM" id="CLU_2145265_0_0_1"/>
<evidence type="ECO:0000313" key="2">
    <source>
        <dbReference type="EMBL" id="EPS45472.1"/>
    </source>
</evidence>
<organism evidence="2 3">
    <name type="scientific">Dactylellina haptotyla (strain CBS 200.50)</name>
    <name type="common">Nematode-trapping fungus</name>
    <name type="synonym">Monacrosporium haptotylum</name>
    <dbReference type="NCBI Taxonomy" id="1284197"/>
    <lineage>
        <taxon>Eukaryota</taxon>
        <taxon>Fungi</taxon>
        <taxon>Dikarya</taxon>
        <taxon>Ascomycota</taxon>
        <taxon>Pezizomycotina</taxon>
        <taxon>Orbiliomycetes</taxon>
        <taxon>Orbiliales</taxon>
        <taxon>Orbiliaceae</taxon>
        <taxon>Dactylellina</taxon>
    </lineage>
</organism>
<evidence type="ECO:0000313" key="3">
    <source>
        <dbReference type="Proteomes" id="UP000015100"/>
    </source>
</evidence>
<dbReference type="AlphaFoldDB" id="S8CCW0"/>
<evidence type="ECO:0000256" key="1">
    <source>
        <dbReference type="SAM" id="SignalP"/>
    </source>
</evidence>
<dbReference type="Proteomes" id="UP000015100">
    <property type="component" value="Unassembled WGS sequence"/>
</dbReference>
<sequence length="126" mass="14199">MRVSILIATVITAVAGVVGAPTNKATDNELDKRIYSGHEPWRGMWRIQCPPTRFGAWRGNLVNGGWCVNHCGCNGKFLKVYGECHTDRFLECYHNYCGCYEQHGFIIPKDVTSDGVQVERKHQNQA</sequence>
<feature type="chain" id="PRO_5004562066" description="Invertebrate defensins family profile domain-containing protein" evidence="1">
    <location>
        <begin position="20"/>
        <end position="126"/>
    </location>
</feature>
<reference evidence="3" key="2">
    <citation type="submission" date="2013-04" db="EMBL/GenBank/DDBJ databases">
        <title>Genomic mechanisms accounting for the adaptation to parasitism in nematode-trapping fungi.</title>
        <authorList>
            <person name="Ahren D.G."/>
        </authorList>
    </citation>
    <scope>NUCLEOTIDE SEQUENCE [LARGE SCALE GENOMIC DNA]</scope>
    <source>
        <strain evidence="3">CBS 200.50</strain>
    </source>
</reference>
<keyword evidence="3" id="KW-1185">Reference proteome</keyword>